<dbReference type="GO" id="GO:0006166">
    <property type="term" value="P:purine ribonucleoside salvage"/>
    <property type="evidence" value="ECO:0007669"/>
    <property type="project" value="TreeGrafter"/>
</dbReference>
<dbReference type="InterPro" id="IPR005843">
    <property type="entry name" value="A-D-PHexomutase_C"/>
</dbReference>
<evidence type="ECO:0000259" key="7">
    <source>
        <dbReference type="Pfam" id="PF00408"/>
    </source>
</evidence>
<protein>
    <submittedName>
        <fullName evidence="11">Phosphoglucomutase/phosphomannomutase family protein</fullName>
    </submittedName>
</protein>
<evidence type="ECO:0000256" key="3">
    <source>
        <dbReference type="ARBA" id="ARBA00022553"/>
    </source>
</evidence>
<dbReference type="SUPFAM" id="SSF55957">
    <property type="entry name" value="Phosphoglucomutase, C-terminal domain"/>
    <property type="match status" value="1"/>
</dbReference>
<feature type="domain" description="Alpha-D-phosphohexomutase C-terminal" evidence="7">
    <location>
        <begin position="413"/>
        <end position="463"/>
    </location>
</feature>
<dbReference type="PATRIC" id="fig|1408281.3.peg.910"/>
<sequence length="473" mass="52229">MVKFGTSGWRGIIAEEFTYENVRIVTQAIAKLVNEESKKGSVIIGYDTRFMSEDFAKASAEVLAANGIKALLCKRDTPTPVIAFEIIRSKLDGGINFTASHNPYKYNGLKYSPSWGGPALPETTQRIEKYCAAISAGNVKRVSYEDGVKNKLIELYNPRPAYLKRIKELINFKAIKKANLKIAVDVLHGTGSDYLDALLDEAGIKQKTINKNRDTMFAPNGAPEPNSANITELYQIVKKESFKLGIATDGDADRFGIVDSNGEFITPNEVIPVALYHLNKTRGWKGVAARSVMTSHMIDRLAQKIGVEVAETPVGFKYIGEIMTERPKEFIVGGEESGGLTIRGHVPEKDGILACLLIAEAVAMSKKSVSAIIKDIKKLTGEVLTSRLNFRLPQDVMENFRNTLKTNSPDSIAGLKVQKKITIDGDKFILDDKTWIGFRLSGTEPVVRVYAESDTQVKLNKLLKAGKEFVYKK</sequence>
<name>A0A0G3WIX6_9BACT</name>
<evidence type="ECO:0000259" key="8">
    <source>
        <dbReference type="Pfam" id="PF02878"/>
    </source>
</evidence>
<evidence type="ECO:0000259" key="10">
    <source>
        <dbReference type="Pfam" id="PF02880"/>
    </source>
</evidence>
<dbReference type="STRING" id="1408281.Epro_0889"/>
<keyword evidence="5" id="KW-0460">Magnesium</keyword>
<dbReference type="OrthoDB" id="9806956at2"/>
<evidence type="ECO:0000256" key="6">
    <source>
        <dbReference type="ARBA" id="ARBA00023235"/>
    </source>
</evidence>
<dbReference type="Pfam" id="PF02879">
    <property type="entry name" value="PGM_PMM_II"/>
    <property type="match status" value="1"/>
</dbReference>
<dbReference type="SUPFAM" id="SSF53738">
    <property type="entry name" value="Phosphoglucomutase, first 3 domains"/>
    <property type="match status" value="2"/>
</dbReference>
<dbReference type="PRINTS" id="PR00509">
    <property type="entry name" value="PGMPMM"/>
</dbReference>
<evidence type="ECO:0000313" key="11">
    <source>
        <dbReference type="EMBL" id="AKL98268.1"/>
    </source>
</evidence>
<dbReference type="InterPro" id="IPR016055">
    <property type="entry name" value="A-D-PHexomutase_a/b/a-I/II/III"/>
</dbReference>
<dbReference type="InterPro" id="IPR005845">
    <property type="entry name" value="A-D-PHexomutase_a/b/a-II"/>
</dbReference>
<evidence type="ECO:0000256" key="2">
    <source>
        <dbReference type="ARBA" id="ARBA00010231"/>
    </source>
</evidence>
<gene>
    <name evidence="11" type="primary">pgcA</name>
    <name evidence="11" type="ORF">Epro_0889</name>
</gene>
<dbReference type="AlphaFoldDB" id="A0A0G3WIX6"/>
<evidence type="ECO:0000256" key="4">
    <source>
        <dbReference type="ARBA" id="ARBA00022723"/>
    </source>
</evidence>
<dbReference type="Gene3D" id="3.30.310.50">
    <property type="entry name" value="Alpha-D-phosphohexomutase, C-terminal domain"/>
    <property type="match status" value="1"/>
</dbReference>
<reference evidence="11 12" key="1">
    <citation type="submission" date="2014-09" db="EMBL/GenBank/DDBJ databases">
        <title>Complete genome sequence of Endomicrobium proavitum.</title>
        <authorList>
            <person name="Zheng H."/>
        </authorList>
    </citation>
    <scope>NUCLEOTIDE SEQUENCE [LARGE SCALE GENOMIC DNA]</scope>
    <source>
        <strain evidence="11 12">Rsa215</strain>
    </source>
</reference>
<comment type="cofactor">
    <cofactor evidence="1">
        <name>Mg(2+)</name>
        <dbReference type="ChEBI" id="CHEBI:18420"/>
    </cofactor>
</comment>
<dbReference type="EMBL" id="CP009498">
    <property type="protein sequence ID" value="AKL98268.1"/>
    <property type="molecule type" value="Genomic_DNA"/>
</dbReference>
<feature type="domain" description="Alpha-D-phosphohexomutase alpha/beta/alpha" evidence="9">
    <location>
        <begin position="161"/>
        <end position="262"/>
    </location>
</feature>
<dbReference type="InterPro" id="IPR005841">
    <property type="entry name" value="Alpha-D-phosphohexomutase_SF"/>
</dbReference>
<keyword evidence="4" id="KW-0479">Metal-binding</keyword>
<evidence type="ECO:0000256" key="5">
    <source>
        <dbReference type="ARBA" id="ARBA00022842"/>
    </source>
</evidence>
<dbReference type="InterPro" id="IPR005844">
    <property type="entry name" value="A-D-PHexomutase_a/b/a-I"/>
</dbReference>
<dbReference type="Proteomes" id="UP000035337">
    <property type="component" value="Chromosome"/>
</dbReference>
<feature type="domain" description="Alpha-D-phosphohexomutase alpha/beta/alpha" evidence="8">
    <location>
        <begin position="2"/>
        <end position="134"/>
    </location>
</feature>
<dbReference type="Pfam" id="PF00408">
    <property type="entry name" value="PGM_PMM_IV"/>
    <property type="match status" value="1"/>
</dbReference>
<dbReference type="InterPro" id="IPR005846">
    <property type="entry name" value="A-D-PHexomutase_a/b/a-III"/>
</dbReference>
<dbReference type="GO" id="GO:0008973">
    <property type="term" value="F:phosphopentomutase activity"/>
    <property type="evidence" value="ECO:0007669"/>
    <property type="project" value="TreeGrafter"/>
</dbReference>
<evidence type="ECO:0000256" key="1">
    <source>
        <dbReference type="ARBA" id="ARBA00001946"/>
    </source>
</evidence>
<accession>A0A0G3WIX6</accession>
<comment type="similarity">
    <text evidence="2">Belongs to the phosphohexose mutase family.</text>
</comment>
<dbReference type="GO" id="GO:0005975">
    <property type="term" value="P:carbohydrate metabolic process"/>
    <property type="evidence" value="ECO:0007669"/>
    <property type="project" value="InterPro"/>
</dbReference>
<dbReference type="PANTHER" id="PTHR45745:SF1">
    <property type="entry name" value="PHOSPHOGLUCOMUTASE 2B-RELATED"/>
    <property type="match status" value="1"/>
</dbReference>
<organism evidence="11 12">
    <name type="scientific">Endomicrobium proavitum</name>
    <dbReference type="NCBI Taxonomy" id="1408281"/>
    <lineage>
        <taxon>Bacteria</taxon>
        <taxon>Pseudomonadati</taxon>
        <taxon>Elusimicrobiota</taxon>
        <taxon>Endomicrobiia</taxon>
        <taxon>Endomicrobiales</taxon>
        <taxon>Endomicrobiaceae</taxon>
        <taxon>Endomicrobium</taxon>
    </lineage>
</organism>
<evidence type="ECO:0000259" key="9">
    <source>
        <dbReference type="Pfam" id="PF02879"/>
    </source>
</evidence>
<feature type="domain" description="Alpha-D-phosphohexomutase alpha/beta/alpha" evidence="10">
    <location>
        <begin position="267"/>
        <end position="376"/>
    </location>
</feature>
<dbReference type="GO" id="GO:0046872">
    <property type="term" value="F:metal ion binding"/>
    <property type="evidence" value="ECO:0007669"/>
    <property type="project" value="UniProtKB-KW"/>
</dbReference>
<dbReference type="CDD" id="cd05800">
    <property type="entry name" value="PGM_like2"/>
    <property type="match status" value="1"/>
</dbReference>
<evidence type="ECO:0000313" key="12">
    <source>
        <dbReference type="Proteomes" id="UP000035337"/>
    </source>
</evidence>
<dbReference type="Pfam" id="PF02878">
    <property type="entry name" value="PGM_PMM_I"/>
    <property type="match status" value="1"/>
</dbReference>
<dbReference type="Gene3D" id="3.40.120.10">
    <property type="entry name" value="Alpha-D-Glucose-1,6-Bisphosphate, subunit A, domain 3"/>
    <property type="match status" value="3"/>
</dbReference>
<dbReference type="KEGG" id="epo:Epro_0889"/>
<proteinExistence type="inferred from homology"/>
<keyword evidence="3" id="KW-0597">Phosphoprotein</keyword>
<dbReference type="RefSeq" id="WP_052570822.1">
    <property type="nucleotide sequence ID" value="NZ_CP009498.1"/>
</dbReference>
<dbReference type="InterPro" id="IPR036900">
    <property type="entry name" value="A-D-PHexomutase_C_sf"/>
</dbReference>
<keyword evidence="12" id="KW-1185">Reference proteome</keyword>
<dbReference type="PANTHER" id="PTHR45745">
    <property type="entry name" value="PHOSPHOMANNOMUTASE 45A"/>
    <property type="match status" value="1"/>
</dbReference>
<keyword evidence="6" id="KW-0413">Isomerase</keyword>
<dbReference type="Pfam" id="PF02880">
    <property type="entry name" value="PGM_PMM_III"/>
    <property type="match status" value="1"/>
</dbReference>